<comment type="caution">
    <text evidence="1">The sequence shown here is derived from an EMBL/GenBank/DDBJ whole genome shotgun (WGS) entry which is preliminary data.</text>
</comment>
<keyword evidence="2" id="KW-1185">Reference proteome</keyword>
<name>A0A7W0CSC7_9ACTN</name>
<accession>A0A7W0CSC7</accession>
<evidence type="ECO:0000313" key="1">
    <source>
        <dbReference type="EMBL" id="MBA2896432.1"/>
    </source>
</evidence>
<reference evidence="1 2" key="1">
    <citation type="submission" date="2020-07" db="EMBL/GenBank/DDBJ databases">
        <title>Genomic Encyclopedia of Type Strains, Phase IV (KMG-IV): sequencing the most valuable type-strain genomes for metagenomic binning, comparative biology and taxonomic classification.</title>
        <authorList>
            <person name="Goeker M."/>
        </authorList>
    </citation>
    <scope>NUCLEOTIDE SEQUENCE [LARGE SCALE GENOMIC DNA]</scope>
    <source>
        <strain evidence="1 2">DSM 45533</strain>
    </source>
</reference>
<protein>
    <submittedName>
        <fullName evidence="1">Uncharacterized protein</fullName>
    </submittedName>
</protein>
<proteinExistence type="predicted"/>
<organism evidence="1 2">
    <name type="scientific">Nonomuraea soli</name>
    <dbReference type="NCBI Taxonomy" id="1032476"/>
    <lineage>
        <taxon>Bacteria</taxon>
        <taxon>Bacillati</taxon>
        <taxon>Actinomycetota</taxon>
        <taxon>Actinomycetes</taxon>
        <taxon>Streptosporangiales</taxon>
        <taxon>Streptosporangiaceae</taxon>
        <taxon>Nonomuraea</taxon>
    </lineage>
</organism>
<gene>
    <name evidence="1" type="ORF">HNR30_007823</name>
</gene>
<dbReference type="EMBL" id="JACDUR010000008">
    <property type="protein sequence ID" value="MBA2896432.1"/>
    <property type="molecule type" value="Genomic_DNA"/>
</dbReference>
<dbReference type="AlphaFoldDB" id="A0A7W0CSC7"/>
<evidence type="ECO:0000313" key="2">
    <source>
        <dbReference type="Proteomes" id="UP000530928"/>
    </source>
</evidence>
<dbReference type="Proteomes" id="UP000530928">
    <property type="component" value="Unassembled WGS sequence"/>
</dbReference>
<sequence length="35" mass="3905">MADLYGRVMEALREHAVVGEDARELIVSAAHELPR</sequence>